<feature type="region of interest" description="Disordered" evidence="1">
    <location>
        <begin position="28"/>
        <end position="73"/>
    </location>
</feature>
<sequence length="313" mass="36257">MVDTGRLRGDRYEDTTGVVCSLGWFPSQQPVNQQQQPVVRGDSRRSHSPLRGKKQKPESRDNTVYLGEPNGGDETVWKEEIRKRMEDELNARVREALETPPLERAERQRLSNQQQQQSARSKLEKLNSHLLFELNDKNHAYLKARKWRALQAKKQMQNLMRMNYTLTPAPTSTIDVIFKDKLSKSNQDEFPGVFGLQTFSEGIKDRNSLDKYPSLKQIHRQFYTKDGFLAALDSGHFPDGSKFDCNENGAYKDRFGVLRDQHGPFWPGEWGPLFPTPRFMWFTDIPEEPLFTSAHSKFSFLDCLDYYSRAQGS</sequence>
<dbReference type="Proteomes" id="UP000005408">
    <property type="component" value="Unassembled WGS sequence"/>
</dbReference>
<proteinExistence type="predicted"/>
<feature type="compositionally biased region" description="Low complexity" evidence="1">
    <location>
        <begin position="28"/>
        <end position="39"/>
    </location>
</feature>
<dbReference type="EnsemblMetazoa" id="G4806.3">
    <property type="protein sequence ID" value="G4806.3:cds"/>
    <property type="gene ID" value="G4806"/>
</dbReference>
<evidence type="ECO:0000256" key="1">
    <source>
        <dbReference type="SAM" id="MobiDB-lite"/>
    </source>
</evidence>
<keyword evidence="3" id="KW-1185">Reference proteome</keyword>
<accession>A0A8W8N8H8</accession>
<dbReference type="AlphaFoldDB" id="A0A8W8N8H8"/>
<protein>
    <submittedName>
        <fullName evidence="2">Uncharacterized protein</fullName>
    </submittedName>
</protein>
<name>A0A8W8N8H8_MAGGI</name>
<feature type="compositionally biased region" description="Low complexity" evidence="1">
    <location>
        <begin position="110"/>
        <end position="120"/>
    </location>
</feature>
<reference evidence="2" key="1">
    <citation type="submission" date="2022-08" db="UniProtKB">
        <authorList>
            <consortium name="EnsemblMetazoa"/>
        </authorList>
    </citation>
    <scope>IDENTIFICATION</scope>
    <source>
        <strain evidence="2">05x7-T-G4-1.051#20</strain>
    </source>
</reference>
<organism evidence="2 3">
    <name type="scientific">Magallana gigas</name>
    <name type="common">Pacific oyster</name>
    <name type="synonym">Crassostrea gigas</name>
    <dbReference type="NCBI Taxonomy" id="29159"/>
    <lineage>
        <taxon>Eukaryota</taxon>
        <taxon>Metazoa</taxon>
        <taxon>Spiralia</taxon>
        <taxon>Lophotrochozoa</taxon>
        <taxon>Mollusca</taxon>
        <taxon>Bivalvia</taxon>
        <taxon>Autobranchia</taxon>
        <taxon>Pteriomorphia</taxon>
        <taxon>Ostreida</taxon>
        <taxon>Ostreoidea</taxon>
        <taxon>Ostreidae</taxon>
        <taxon>Magallana</taxon>
    </lineage>
</organism>
<feature type="region of interest" description="Disordered" evidence="1">
    <location>
        <begin position="97"/>
        <end position="121"/>
    </location>
</feature>
<feature type="compositionally biased region" description="Basic and acidic residues" evidence="1">
    <location>
        <begin position="97"/>
        <end position="109"/>
    </location>
</feature>
<evidence type="ECO:0000313" key="3">
    <source>
        <dbReference type="Proteomes" id="UP000005408"/>
    </source>
</evidence>
<evidence type="ECO:0000313" key="2">
    <source>
        <dbReference type="EnsemblMetazoa" id="G4806.3:cds"/>
    </source>
</evidence>